<keyword evidence="1" id="KW-0732">Signal</keyword>
<protein>
    <submittedName>
        <fullName evidence="2">Uncharacterized protein</fullName>
    </submittedName>
</protein>
<proteinExistence type="predicted"/>
<name>A0A067BVJ4_SAPPC</name>
<dbReference type="PANTHER" id="PTHR46586">
    <property type="entry name" value="ANKYRIN REPEAT-CONTAINING PROTEIN"/>
    <property type="match status" value="1"/>
</dbReference>
<dbReference type="EMBL" id="KK583271">
    <property type="protein sequence ID" value="KDO22278.1"/>
    <property type="molecule type" value="Genomic_DNA"/>
</dbReference>
<dbReference type="GeneID" id="24134110"/>
<gene>
    <name evidence="2" type="ORF">SPRG_12117</name>
</gene>
<dbReference type="Proteomes" id="UP000030745">
    <property type="component" value="Unassembled WGS sequence"/>
</dbReference>
<dbReference type="STRING" id="695850.A0A067BVJ4"/>
<dbReference type="PANTHER" id="PTHR46586:SF3">
    <property type="entry name" value="ANKYRIN REPEAT-CONTAINING PROTEIN"/>
    <property type="match status" value="1"/>
</dbReference>
<dbReference type="OrthoDB" id="10352515at2759"/>
<dbReference type="Gene3D" id="1.25.40.20">
    <property type="entry name" value="Ankyrin repeat-containing domain"/>
    <property type="match status" value="1"/>
</dbReference>
<dbReference type="VEuPathDB" id="FungiDB:SPRG_12117"/>
<dbReference type="AlphaFoldDB" id="A0A067BVJ4"/>
<feature type="chain" id="PRO_5001637944" evidence="1">
    <location>
        <begin position="25"/>
        <end position="376"/>
    </location>
</feature>
<dbReference type="InterPro" id="IPR002110">
    <property type="entry name" value="Ankyrin_rpt"/>
</dbReference>
<accession>A0A067BVJ4</accession>
<organism evidence="2 3">
    <name type="scientific">Saprolegnia parasitica (strain CBS 223.65)</name>
    <dbReference type="NCBI Taxonomy" id="695850"/>
    <lineage>
        <taxon>Eukaryota</taxon>
        <taxon>Sar</taxon>
        <taxon>Stramenopiles</taxon>
        <taxon>Oomycota</taxon>
        <taxon>Saprolegniomycetes</taxon>
        <taxon>Saprolegniales</taxon>
        <taxon>Saprolegniaceae</taxon>
        <taxon>Saprolegnia</taxon>
    </lineage>
</organism>
<keyword evidence="3" id="KW-1185">Reference proteome</keyword>
<dbReference type="InterPro" id="IPR052050">
    <property type="entry name" value="SecEffector_AnkRepeat"/>
</dbReference>
<dbReference type="SUPFAM" id="SSF48403">
    <property type="entry name" value="Ankyrin repeat"/>
    <property type="match status" value="1"/>
</dbReference>
<dbReference type="Pfam" id="PF00023">
    <property type="entry name" value="Ank"/>
    <property type="match status" value="1"/>
</dbReference>
<dbReference type="KEGG" id="spar:SPRG_12117"/>
<reference evidence="2 3" key="1">
    <citation type="journal article" date="2013" name="PLoS Genet.">
        <title>Distinctive expansion of potential virulence genes in the genome of the oomycete fish pathogen Saprolegnia parasitica.</title>
        <authorList>
            <person name="Jiang R.H."/>
            <person name="de Bruijn I."/>
            <person name="Haas B.J."/>
            <person name="Belmonte R."/>
            <person name="Lobach L."/>
            <person name="Christie J."/>
            <person name="van den Ackerveken G."/>
            <person name="Bottin A."/>
            <person name="Bulone V."/>
            <person name="Diaz-Moreno S.M."/>
            <person name="Dumas B."/>
            <person name="Fan L."/>
            <person name="Gaulin E."/>
            <person name="Govers F."/>
            <person name="Grenville-Briggs L.J."/>
            <person name="Horner N.R."/>
            <person name="Levin J.Z."/>
            <person name="Mammella M."/>
            <person name="Meijer H.J."/>
            <person name="Morris P."/>
            <person name="Nusbaum C."/>
            <person name="Oome S."/>
            <person name="Phillips A.J."/>
            <person name="van Rooyen D."/>
            <person name="Rzeszutek E."/>
            <person name="Saraiva M."/>
            <person name="Secombes C.J."/>
            <person name="Seidl M.F."/>
            <person name="Snel B."/>
            <person name="Stassen J.H."/>
            <person name="Sykes S."/>
            <person name="Tripathy S."/>
            <person name="van den Berg H."/>
            <person name="Vega-Arreguin J.C."/>
            <person name="Wawra S."/>
            <person name="Young S.K."/>
            <person name="Zeng Q."/>
            <person name="Dieguez-Uribeondo J."/>
            <person name="Russ C."/>
            <person name="Tyler B.M."/>
            <person name="van West P."/>
        </authorList>
    </citation>
    <scope>NUCLEOTIDE SEQUENCE [LARGE SCALE GENOMIC DNA]</scope>
    <source>
        <strain evidence="2 3">CBS 223.65</strain>
    </source>
</reference>
<evidence type="ECO:0000313" key="3">
    <source>
        <dbReference type="Proteomes" id="UP000030745"/>
    </source>
</evidence>
<dbReference type="InterPro" id="IPR036770">
    <property type="entry name" value="Ankyrin_rpt-contain_sf"/>
</dbReference>
<dbReference type="OMA" id="TTIGWTP"/>
<evidence type="ECO:0000256" key="1">
    <source>
        <dbReference type="SAM" id="SignalP"/>
    </source>
</evidence>
<dbReference type="RefSeq" id="XP_012207013.1">
    <property type="nucleotide sequence ID" value="XM_012351623.1"/>
</dbReference>
<feature type="signal peptide" evidence="1">
    <location>
        <begin position="1"/>
        <end position="24"/>
    </location>
</feature>
<sequence>MASVVLTSPHLAALIVGFQFGVYADVQSRFLEANVFAKAALATAGDWFHNRYVFPPGFRPIRSDDDAPITSIFGCKLGLARAGPNDVRFPLHLAIYEGDDAAVRRILACRPDLAFAEAIETAFLYNRLEIASYLMDQRRYLPQLSQRFEPLRMDAAYGPCLLGRELPSSCIPRGNVSLIQLLRTYTTIGWTPSVLESAVAAGKSALAVYLCTHTLHAHGFACTSNTIIHAAARGRLDVVQFLVELGVAAPPYALTQAAANGHVVVAAYLLDKRPSSDAEVDAVFAAAVQHGHFNVAATLLRRATVSPSAVLTALRERNINGARWLLAHGFPLDAAAIDAPLLATHAYFPMPLLLFLYECGIALRAEWTPSRGPRWP</sequence>
<evidence type="ECO:0000313" key="2">
    <source>
        <dbReference type="EMBL" id="KDO22278.1"/>
    </source>
</evidence>